<gene>
    <name evidence="11" type="primary">kdpC</name>
    <name evidence="12" type="ORF">OXIME_000911</name>
</gene>
<keyword evidence="1 11" id="KW-0813">Transport</keyword>
<dbReference type="PANTHER" id="PTHR30042">
    <property type="entry name" value="POTASSIUM-TRANSPORTING ATPASE C CHAIN"/>
    <property type="match status" value="1"/>
</dbReference>
<evidence type="ECO:0000256" key="1">
    <source>
        <dbReference type="ARBA" id="ARBA00022448"/>
    </source>
</evidence>
<comment type="subcellular location">
    <subcellularLocation>
        <location evidence="11">Cell membrane</location>
        <topology evidence="11">Single-pass membrane protein</topology>
    </subcellularLocation>
</comment>
<dbReference type="KEGG" id="omr:OXIME_000911"/>
<organism evidence="12 13">
    <name type="scientific">Oxyplasma meridianum</name>
    <dbReference type="NCBI Taxonomy" id="3073602"/>
    <lineage>
        <taxon>Archaea</taxon>
        <taxon>Methanobacteriati</taxon>
        <taxon>Thermoplasmatota</taxon>
        <taxon>Thermoplasmata</taxon>
        <taxon>Thermoplasmatales</taxon>
        <taxon>Thermoplasmataceae</taxon>
        <taxon>Oxyplasma</taxon>
    </lineage>
</organism>
<proteinExistence type="inferred from homology"/>
<dbReference type="GeneID" id="95967646"/>
<evidence type="ECO:0000256" key="4">
    <source>
        <dbReference type="ARBA" id="ARBA00022692"/>
    </source>
</evidence>
<keyword evidence="4 11" id="KW-0812">Transmembrane</keyword>
<dbReference type="GO" id="GO:0005886">
    <property type="term" value="C:plasma membrane"/>
    <property type="evidence" value="ECO:0007669"/>
    <property type="project" value="UniProtKB-SubCell"/>
</dbReference>
<keyword evidence="7 11" id="KW-0630">Potassium</keyword>
<dbReference type="RefSeq" id="WP_393970684.1">
    <property type="nucleotide sequence ID" value="NZ_CP133772.1"/>
</dbReference>
<evidence type="ECO:0000256" key="3">
    <source>
        <dbReference type="ARBA" id="ARBA00022538"/>
    </source>
</evidence>
<comment type="subunit">
    <text evidence="11">The system is composed of three essential subunits: KdpA, KdpB and KdpC.</text>
</comment>
<reference evidence="12 13" key="1">
    <citation type="submission" date="2023-09" db="EMBL/GenBank/DDBJ databases">
        <authorList>
            <person name="Golyshina O.V."/>
            <person name="Lunev E.A."/>
            <person name="Bargiela R."/>
            <person name="Gaines M.C."/>
            <person name="Daum B."/>
            <person name="Bale N.J."/>
            <person name="Koenen M."/>
            <person name="Sinninghe Damst J.S."/>
            <person name="Yakimov M."/>
            <person name="Golyshin P.N."/>
        </authorList>
    </citation>
    <scope>NUCLEOTIDE SEQUENCE [LARGE SCALE GENOMIC DNA]</scope>
    <source>
        <strain evidence="12 13">M1</strain>
    </source>
</reference>
<name>A0AAX4NGE4_9ARCH</name>
<dbReference type="Pfam" id="PF02669">
    <property type="entry name" value="KdpC"/>
    <property type="match status" value="1"/>
</dbReference>
<dbReference type="InterPro" id="IPR003820">
    <property type="entry name" value="KdpC"/>
</dbReference>
<evidence type="ECO:0000256" key="9">
    <source>
        <dbReference type="ARBA" id="ARBA00023065"/>
    </source>
</evidence>
<evidence type="ECO:0000313" key="12">
    <source>
        <dbReference type="EMBL" id="WYY00344.1"/>
    </source>
</evidence>
<keyword evidence="10 11" id="KW-0472">Membrane</keyword>
<evidence type="ECO:0000256" key="2">
    <source>
        <dbReference type="ARBA" id="ARBA00022475"/>
    </source>
</evidence>
<evidence type="ECO:0000256" key="10">
    <source>
        <dbReference type="ARBA" id="ARBA00023136"/>
    </source>
</evidence>
<keyword evidence="3 11" id="KW-0633">Potassium transport</keyword>
<comment type="function">
    <text evidence="11">Part of the high-affinity ATP-driven potassium transport (or Kdp) system, which catalyzes the hydrolysis of ATP coupled with the electrogenic transport of potassium into the cytoplasm. This subunit acts as a catalytic chaperone that increases the ATP-binding affinity of the ATP-hydrolyzing subunit KdpB by the formation of a transient KdpB/KdpC/ATP ternary complex.</text>
</comment>
<evidence type="ECO:0000313" key="13">
    <source>
        <dbReference type="Proteomes" id="UP001451606"/>
    </source>
</evidence>
<dbReference type="PANTHER" id="PTHR30042:SF2">
    <property type="entry name" value="POTASSIUM-TRANSPORTING ATPASE KDPC SUBUNIT"/>
    <property type="match status" value="1"/>
</dbReference>
<keyword evidence="6 11" id="KW-0067">ATP-binding</keyword>
<protein>
    <recommendedName>
        <fullName evidence="11">Potassium-transporting ATPase KdpC subunit</fullName>
    </recommendedName>
    <alternativeName>
        <fullName evidence="11">ATP phosphohydrolase [potassium-transporting] C chain</fullName>
    </alternativeName>
    <alternativeName>
        <fullName evidence="11">Potassium-binding and translocating subunit C</fullName>
    </alternativeName>
    <alternativeName>
        <fullName evidence="11">Potassium-translocating ATPase C chain</fullName>
    </alternativeName>
</protein>
<evidence type="ECO:0000256" key="8">
    <source>
        <dbReference type="ARBA" id="ARBA00022989"/>
    </source>
</evidence>
<keyword evidence="2 11" id="KW-1003">Cell membrane</keyword>
<dbReference type="GO" id="GO:0008556">
    <property type="term" value="F:P-type potassium transmembrane transporter activity"/>
    <property type="evidence" value="ECO:0007669"/>
    <property type="project" value="InterPro"/>
</dbReference>
<keyword evidence="8 11" id="KW-1133">Transmembrane helix</keyword>
<dbReference type="GO" id="GO:0005524">
    <property type="term" value="F:ATP binding"/>
    <property type="evidence" value="ECO:0007669"/>
    <property type="project" value="UniProtKB-UniRule"/>
</dbReference>
<dbReference type="HAMAP" id="MF_00276">
    <property type="entry name" value="KdpC"/>
    <property type="match status" value="1"/>
</dbReference>
<comment type="similarity">
    <text evidence="11">Belongs to the KdpC family.</text>
</comment>
<keyword evidence="9 11" id="KW-0406">Ion transport</keyword>
<evidence type="ECO:0000256" key="5">
    <source>
        <dbReference type="ARBA" id="ARBA00022741"/>
    </source>
</evidence>
<dbReference type="AlphaFoldDB" id="A0AAX4NGE4"/>
<dbReference type="EMBL" id="CP133772">
    <property type="protein sequence ID" value="WYY00344.1"/>
    <property type="molecule type" value="Genomic_DNA"/>
</dbReference>
<keyword evidence="13" id="KW-1185">Reference proteome</keyword>
<dbReference type="Proteomes" id="UP001451606">
    <property type="component" value="Chromosome"/>
</dbReference>
<evidence type="ECO:0000256" key="7">
    <source>
        <dbReference type="ARBA" id="ARBA00022958"/>
    </source>
</evidence>
<evidence type="ECO:0000256" key="11">
    <source>
        <dbReference type="HAMAP-Rule" id="MF_00276"/>
    </source>
</evidence>
<sequence>MVKKDHKYRFIWKSAVFVLLFLFLLGFVFPTVTAVITDKALPWQSDGEPVEINGTVYDSAMLARAFNNSFFFQPRPSAIDYNLSESGSTSYSLGNPALLNQTEALIQQFLKENPTINVSQIPYAMVSYSGSGLDPDIPLQGAIIQIPRIAVSIHELALKGNVDISNQSVSAFLNHTINSDKFQNFPIFGSYEVSVVSLNFAIINYMIGNGVISSSFLN</sequence>
<accession>A0AAX4NGE4</accession>
<evidence type="ECO:0000256" key="6">
    <source>
        <dbReference type="ARBA" id="ARBA00022840"/>
    </source>
</evidence>
<keyword evidence="5 11" id="KW-0547">Nucleotide-binding</keyword>